<dbReference type="AlphaFoldDB" id="A0A5S5BP13"/>
<keyword evidence="2" id="KW-1185">Reference proteome</keyword>
<evidence type="ECO:0000313" key="2">
    <source>
        <dbReference type="Proteomes" id="UP000323257"/>
    </source>
</evidence>
<protein>
    <submittedName>
        <fullName evidence="1">Uncharacterized protein</fullName>
    </submittedName>
</protein>
<comment type="caution">
    <text evidence="1">The sequence shown here is derived from an EMBL/GenBank/DDBJ whole genome shotgun (WGS) entry which is preliminary data.</text>
</comment>
<evidence type="ECO:0000313" key="1">
    <source>
        <dbReference type="EMBL" id="TYP68911.1"/>
    </source>
</evidence>
<dbReference type="EMBL" id="VNHS01000017">
    <property type="protein sequence ID" value="TYP68911.1"/>
    <property type="molecule type" value="Genomic_DNA"/>
</dbReference>
<sequence length="54" mass="6071">MIMKAYAEMGYVQVELLQDVKYGRYDYPKGELLWIEPADAAACVKMGAARVVSQ</sequence>
<dbReference type="Proteomes" id="UP000323257">
    <property type="component" value="Unassembled WGS sequence"/>
</dbReference>
<organism evidence="1 2">
    <name type="scientific">Paenibacillus methanolicus</name>
    <dbReference type="NCBI Taxonomy" id="582686"/>
    <lineage>
        <taxon>Bacteria</taxon>
        <taxon>Bacillati</taxon>
        <taxon>Bacillota</taxon>
        <taxon>Bacilli</taxon>
        <taxon>Bacillales</taxon>
        <taxon>Paenibacillaceae</taxon>
        <taxon>Paenibacillus</taxon>
    </lineage>
</organism>
<gene>
    <name evidence="1" type="ORF">BCM02_11729</name>
</gene>
<proteinExistence type="predicted"/>
<name>A0A5S5BP13_9BACL</name>
<reference evidence="1 2" key="1">
    <citation type="submission" date="2019-07" db="EMBL/GenBank/DDBJ databases">
        <title>Genomic Encyclopedia of Type Strains, Phase III (KMG-III): the genomes of soil and plant-associated and newly described type strains.</title>
        <authorList>
            <person name="Whitman W."/>
        </authorList>
    </citation>
    <scope>NUCLEOTIDE SEQUENCE [LARGE SCALE GENOMIC DNA]</scope>
    <source>
        <strain evidence="1 2">BL24</strain>
    </source>
</reference>
<accession>A0A5S5BP13</accession>